<dbReference type="OrthoDB" id="9814140at2"/>
<dbReference type="SUPFAM" id="SSF52499">
    <property type="entry name" value="Isochorismatase-like hydrolases"/>
    <property type="match status" value="1"/>
</dbReference>
<evidence type="ECO:0000259" key="2">
    <source>
        <dbReference type="Pfam" id="PF00857"/>
    </source>
</evidence>
<accession>A0A327YY96</accession>
<reference evidence="3 4" key="1">
    <citation type="submission" date="2018-06" db="EMBL/GenBank/DDBJ databases">
        <title>Genomic Encyclopedia of Type Strains, Phase III (KMG-III): the genomes of soil and plant-associated and newly described type strains.</title>
        <authorList>
            <person name="Whitman W."/>
        </authorList>
    </citation>
    <scope>NUCLEOTIDE SEQUENCE [LARGE SCALE GENOMIC DNA]</scope>
    <source>
        <strain evidence="3 4">CGMCC 4.7090</strain>
    </source>
</reference>
<gene>
    <name evidence="3" type="ORF">B0I29_13148</name>
</gene>
<keyword evidence="1" id="KW-0378">Hydrolase</keyword>
<evidence type="ECO:0000313" key="4">
    <source>
        <dbReference type="Proteomes" id="UP000249341"/>
    </source>
</evidence>
<keyword evidence="4" id="KW-1185">Reference proteome</keyword>
<evidence type="ECO:0000256" key="1">
    <source>
        <dbReference type="ARBA" id="ARBA00022801"/>
    </source>
</evidence>
<comment type="caution">
    <text evidence="3">The sequence shown here is derived from an EMBL/GenBank/DDBJ whole genome shotgun (WGS) entry which is preliminary data.</text>
</comment>
<evidence type="ECO:0000313" key="3">
    <source>
        <dbReference type="EMBL" id="RAK25697.1"/>
    </source>
</evidence>
<protein>
    <submittedName>
        <fullName evidence="3">Nicotinamidase-related amidase</fullName>
    </submittedName>
</protein>
<proteinExistence type="predicted"/>
<dbReference type="PRINTS" id="PR01398">
    <property type="entry name" value="ISCHRISMTASE"/>
</dbReference>
<feature type="domain" description="Isochorismatase-like" evidence="2">
    <location>
        <begin position="4"/>
        <end position="175"/>
    </location>
</feature>
<dbReference type="Proteomes" id="UP000249341">
    <property type="component" value="Unassembled WGS sequence"/>
</dbReference>
<dbReference type="PANTHER" id="PTHR43540">
    <property type="entry name" value="PEROXYUREIDOACRYLATE/UREIDOACRYLATE AMIDOHYDROLASE-RELATED"/>
    <property type="match status" value="1"/>
</dbReference>
<dbReference type="GO" id="GO:0008908">
    <property type="term" value="F:isochorismatase activity"/>
    <property type="evidence" value="ECO:0007669"/>
    <property type="project" value="InterPro"/>
</dbReference>
<dbReference type="EMBL" id="QLMJ01000031">
    <property type="protein sequence ID" value="RAK25697.1"/>
    <property type="molecule type" value="Genomic_DNA"/>
</dbReference>
<dbReference type="InterPro" id="IPR000868">
    <property type="entry name" value="Isochorismatase-like_dom"/>
</dbReference>
<dbReference type="InterPro" id="IPR050272">
    <property type="entry name" value="Isochorismatase-like_hydrls"/>
</dbReference>
<dbReference type="AlphaFoldDB" id="A0A327YY96"/>
<dbReference type="PANTHER" id="PTHR43540:SF1">
    <property type="entry name" value="ISOCHORISMATASE HYDROLASE"/>
    <property type="match status" value="1"/>
</dbReference>
<dbReference type="CDD" id="cd00431">
    <property type="entry name" value="cysteine_hydrolases"/>
    <property type="match status" value="1"/>
</dbReference>
<dbReference type="InterPro" id="IPR036380">
    <property type="entry name" value="Isochorismatase-like_sf"/>
</dbReference>
<sequence>MTNSALLVMDVQLAVVARYPDPDYLPRLRTVIAGARAAGLPVIYPVVGFRPGAPEVDPRNRMFGGLRGRDIPAAANDVHPEVAPEPGDIVVTKRRVSAFAGSDLDMLLRAQRIEHLVLTGIATSGVVLSTLRQAADLDYQLTVLADGCLDNDPEVHAVLTERVFPAQAEVRTVADWLSSAAVLSSAVA</sequence>
<dbReference type="InterPro" id="IPR016291">
    <property type="entry name" value="Isochorismatase"/>
</dbReference>
<dbReference type="RefSeq" id="WP_111655058.1">
    <property type="nucleotide sequence ID" value="NZ_JACHWI010000008.1"/>
</dbReference>
<dbReference type="Gene3D" id="3.40.50.850">
    <property type="entry name" value="Isochorismatase-like"/>
    <property type="match status" value="1"/>
</dbReference>
<name>A0A327YY96_9ACTN</name>
<dbReference type="Pfam" id="PF00857">
    <property type="entry name" value="Isochorismatase"/>
    <property type="match status" value="1"/>
</dbReference>
<organism evidence="3 4">
    <name type="scientific">Actinoplanes lutulentus</name>
    <dbReference type="NCBI Taxonomy" id="1287878"/>
    <lineage>
        <taxon>Bacteria</taxon>
        <taxon>Bacillati</taxon>
        <taxon>Actinomycetota</taxon>
        <taxon>Actinomycetes</taxon>
        <taxon>Micromonosporales</taxon>
        <taxon>Micromonosporaceae</taxon>
        <taxon>Actinoplanes</taxon>
    </lineage>
</organism>